<gene>
    <name evidence="1" type="ORF">METZ01_LOCUS155387</name>
</gene>
<reference evidence="1" key="1">
    <citation type="submission" date="2018-05" db="EMBL/GenBank/DDBJ databases">
        <authorList>
            <person name="Lanie J.A."/>
            <person name="Ng W.-L."/>
            <person name="Kazmierczak K.M."/>
            <person name="Andrzejewski T.M."/>
            <person name="Davidsen T.M."/>
            <person name="Wayne K.J."/>
            <person name="Tettelin H."/>
            <person name="Glass J.I."/>
            <person name="Rusch D."/>
            <person name="Podicherti R."/>
            <person name="Tsui H.-C.T."/>
            <person name="Winkler M.E."/>
        </authorList>
    </citation>
    <scope>NUCLEOTIDE SEQUENCE</scope>
</reference>
<dbReference type="EMBL" id="UINC01025958">
    <property type="protein sequence ID" value="SVB02533.1"/>
    <property type="molecule type" value="Genomic_DNA"/>
</dbReference>
<evidence type="ECO:0000313" key="1">
    <source>
        <dbReference type="EMBL" id="SVB02533.1"/>
    </source>
</evidence>
<feature type="non-terminal residue" evidence="1">
    <location>
        <position position="33"/>
    </location>
</feature>
<name>A0A382ANE3_9ZZZZ</name>
<organism evidence="1">
    <name type="scientific">marine metagenome</name>
    <dbReference type="NCBI Taxonomy" id="408172"/>
    <lineage>
        <taxon>unclassified sequences</taxon>
        <taxon>metagenomes</taxon>
        <taxon>ecological metagenomes</taxon>
    </lineage>
</organism>
<proteinExistence type="predicted"/>
<dbReference type="AlphaFoldDB" id="A0A382ANE3"/>
<sequence>MSFSAYFSHKPGGDRVFSVEAPKIKFGRGSLRE</sequence>
<accession>A0A382ANE3</accession>
<protein>
    <submittedName>
        <fullName evidence="1">Uncharacterized protein</fullName>
    </submittedName>
</protein>